<evidence type="ECO:0000256" key="1">
    <source>
        <dbReference type="ARBA" id="ARBA00004631"/>
    </source>
</evidence>
<dbReference type="RefSeq" id="WP_271435134.1">
    <property type="nucleotide sequence ID" value="NZ_CP073355.1"/>
</dbReference>
<keyword evidence="3" id="KW-0975">Bacterial flagellum</keyword>
<dbReference type="GO" id="GO:0055040">
    <property type="term" value="C:periplasmic flagellum"/>
    <property type="evidence" value="ECO:0007669"/>
    <property type="project" value="UniProtKB-SubCell"/>
</dbReference>
<comment type="subcellular location">
    <subcellularLocation>
        <location evidence="1">Periplasmic flagellum</location>
    </subcellularLocation>
</comment>
<name>A0AAX3BCG2_9SPIR</name>
<evidence type="ECO:0000256" key="3">
    <source>
        <dbReference type="ARBA" id="ARBA00023143"/>
    </source>
</evidence>
<reference evidence="4" key="1">
    <citation type="submission" date="2021-04" db="EMBL/GenBank/DDBJ databases">
        <authorList>
            <person name="Postec A."/>
        </authorList>
    </citation>
    <scope>NUCLEOTIDE SEQUENCE</scope>
    <source>
        <strain evidence="4">F1F22</strain>
    </source>
</reference>
<dbReference type="KEGG" id="taqu:KDW03_11055"/>
<dbReference type="Pfam" id="PF04620">
    <property type="entry name" value="FlaA"/>
    <property type="match status" value="1"/>
</dbReference>
<evidence type="ECO:0008006" key="6">
    <source>
        <dbReference type="Google" id="ProtNLM"/>
    </source>
</evidence>
<reference evidence="4" key="2">
    <citation type="submission" date="2022-06" db="EMBL/GenBank/DDBJ databases">
        <title>Thermospira aquatica gen. nov., sp. nov.</title>
        <authorList>
            <person name="Ben Ali Gam Z."/>
            <person name="Labat M."/>
        </authorList>
    </citation>
    <scope>NUCLEOTIDE SEQUENCE</scope>
    <source>
        <strain evidence="4">F1F22</strain>
    </source>
</reference>
<keyword evidence="2" id="KW-0574">Periplasm</keyword>
<dbReference type="AlphaFoldDB" id="A0AAX3BCG2"/>
<evidence type="ECO:0000313" key="4">
    <source>
        <dbReference type="EMBL" id="URA10003.1"/>
    </source>
</evidence>
<dbReference type="InterPro" id="IPR006714">
    <property type="entry name" value="FlaA"/>
</dbReference>
<dbReference type="Proteomes" id="UP001056539">
    <property type="component" value="Chromosome"/>
</dbReference>
<sequence length="325" mass="37561">MRKGVAFLSILSLLWITTSGFGAIQKKLIHFPTFEANIAKVVEKDEAIRAQNTNSINLKDYGYPEVKFTGADWSLSNWRIILAPSANTTKNNVLSYTKPVKSKRWESEGGTVLGARIHFIEGRFLSWALIKPPFDIFAYYDDGSFVNAEGGEENSLVMGLLANVGQIKSISTWVYGLNYQMQVGIRLRDRMDQTKDFFMGSVWFEGWRKLLWQNPEYTDDVRDRVLQRIPLYPRSYPYVVFDGYIVYKPEIEQGGDFVVYFKDVDMEFDRAIIREEMDIDDEAQWGILAKERLDKRILELKRLSDITQLYEQAKAQQRANAPAQQ</sequence>
<keyword evidence="5" id="KW-1185">Reference proteome</keyword>
<evidence type="ECO:0000256" key="2">
    <source>
        <dbReference type="ARBA" id="ARBA00022764"/>
    </source>
</evidence>
<proteinExistence type="predicted"/>
<accession>A0AAX3BCG2</accession>
<organism evidence="4 5">
    <name type="scientific">Thermospira aquatica</name>
    <dbReference type="NCBI Taxonomy" id="2828656"/>
    <lineage>
        <taxon>Bacteria</taxon>
        <taxon>Pseudomonadati</taxon>
        <taxon>Spirochaetota</taxon>
        <taxon>Spirochaetia</taxon>
        <taxon>Brevinematales</taxon>
        <taxon>Thermospiraceae</taxon>
        <taxon>Thermospira</taxon>
    </lineage>
</organism>
<dbReference type="GO" id="GO:0030288">
    <property type="term" value="C:outer membrane-bounded periplasmic space"/>
    <property type="evidence" value="ECO:0007669"/>
    <property type="project" value="InterPro"/>
</dbReference>
<dbReference type="GO" id="GO:0071973">
    <property type="term" value="P:bacterial-type flagellum-dependent cell motility"/>
    <property type="evidence" value="ECO:0007669"/>
    <property type="project" value="InterPro"/>
</dbReference>
<protein>
    <recommendedName>
        <fullName evidence="6">Flagellar filament outer layer protein FlaA</fullName>
    </recommendedName>
</protein>
<dbReference type="EMBL" id="CP073355">
    <property type="protein sequence ID" value="URA10003.1"/>
    <property type="molecule type" value="Genomic_DNA"/>
</dbReference>
<evidence type="ECO:0000313" key="5">
    <source>
        <dbReference type="Proteomes" id="UP001056539"/>
    </source>
</evidence>
<gene>
    <name evidence="4" type="ORF">KDW03_11055</name>
</gene>